<evidence type="ECO:0000313" key="1">
    <source>
        <dbReference type="EMBL" id="KAJ8399346.1"/>
    </source>
</evidence>
<comment type="caution">
    <text evidence="1">The sequence shown here is derived from an EMBL/GenBank/DDBJ whole genome shotgun (WGS) entry which is preliminary data.</text>
</comment>
<dbReference type="Proteomes" id="UP001221898">
    <property type="component" value="Unassembled WGS sequence"/>
</dbReference>
<dbReference type="EMBL" id="JAINUG010000084">
    <property type="protein sequence ID" value="KAJ8399346.1"/>
    <property type="molecule type" value="Genomic_DNA"/>
</dbReference>
<organism evidence="1 2">
    <name type="scientific">Aldrovandia affinis</name>
    <dbReference type="NCBI Taxonomy" id="143900"/>
    <lineage>
        <taxon>Eukaryota</taxon>
        <taxon>Metazoa</taxon>
        <taxon>Chordata</taxon>
        <taxon>Craniata</taxon>
        <taxon>Vertebrata</taxon>
        <taxon>Euteleostomi</taxon>
        <taxon>Actinopterygii</taxon>
        <taxon>Neopterygii</taxon>
        <taxon>Teleostei</taxon>
        <taxon>Notacanthiformes</taxon>
        <taxon>Halosauridae</taxon>
        <taxon>Aldrovandia</taxon>
    </lineage>
</organism>
<keyword evidence="2" id="KW-1185">Reference proteome</keyword>
<proteinExistence type="predicted"/>
<protein>
    <submittedName>
        <fullName evidence="1">Uncharacterized protein</fullName>
    </submittedName>
</protein>
<sequence>MGPPIELTEVGPHVFLLPHQPAEGWRGSEARPPTSVLLPDRIKPRGADLCVVFKGSLPPHRAGWGALAWHEPDARKDNAKDGGVWSTVYGAGTVN</sequence>
<evidence type="ECO:0000313" key="2">
    <source>
        <dbReference type="Proteomes" id="UP001221898"/>
    </source>
</evidence>
<accession>A0AAD7SB35</accession>
<name>A0AAD7SB35_9TELE</name>
<reference evidence="1" key="1">
    <citation type="journal article" date="2023" name="Science">
        <title>Genome structures resolve the early diversification of teleost fishes.</title>
        <authorList>
            <person name="Parey E."/>
            <person name="Louis A."/>
            <person name="Montfort J."/>
            <person name="Bouchez O."/>
            <person name="Roques C."/>
            <person name="Iampietro C."/>
            <person name="Lluch J."/>
            <person name="Castinel A."/>
            <person name="Donnadieu C."/>
            <person name="Desvignes T."/>
            <person name="Floi Bucao C."/>
            <person name="Jouanno E."/>
            <person name="Wen M."/>
            <person name="Mejri S."/>
            <person name="Dirks R."/>
            <person name="Jansen H."/>
            <person name="Henkel C."/>
            <person name="Chen W.J."/>
            <person name="Zahm M."/>
            <person name="Cabau C."/>
            <person name="Klopp C."/>
            <person name="Thompson A.W."/>
            <person name="Robinson-Rechavi M."/>
            <person name="Braasch I."/>
            <person name="Lecointre G."/>
            <person name="Bobe J."/>
            <person name="Postlethwait J.H."/>
            <person name="Berthelot C."/>
            <person name="Roest Crollius H."/>
            <person name="Guiguen Y."/>
        </authorList>
    </citation>
    <scope>NUCLEOTIDE SEQUENCE</scope>
    <source>
        <strain evidence="1">NC1722</strain>
    </source>
</reference>
<dbReference type="AlphaFoldDB" id="A0AAD7SB35"/>
<gene>
    <name evidence="1" type="ORF">AAFF_G00413840</name>
</gene>